<keyword evidence="4" id="KW-0732">Signal</keyword>
<evidence type="ECO:0000256" key="6">
    <source>
        <dbReference type="ARBA" id="ARBA00023136"/>
    </source>
</evidence>
<protein>
    <submittedName>
        <fullName evidence="13">Programmed cell death 1 ligand 1-like</fullName>
    </submittedName>
</protein>
<dbReference type="GO" id="GO:0006955">
    <property type="term" value="P:immune response"/>
    <property type="evidence" value="ECO:0007669"/>
    <property type="project" value="TreeGrafter"/>
</dbReference>
<feature type="non-terminal residue" evidence="13">
    <location>
        <position position="159"/>
    </location>
</feature>
<feature type="non-terminal residue" evidence="13">
    <location>
        <position position="1"/>
    </location>
</feature>
<evidence type="ECO:0000313" key="13">
    <source>
        <dbReference type="EMBL" id="KAF5885532.1"/>
    </source>
</evidence>
<dbReference type="AlphaFoldDB" id="A0A8J4T276"/>
<evidence type="ECO:0000256" key="7">
    <source>
        <dbReference type="ARBA" id="ARBA00023157"/>
    </source>
</evidence>
<dbReference type="GO" id="GO:0009897">
    <property type="term" value="C:external side of plasma membrane"/>
    <property type="evidence" value="ECO:0007669"/>
    <property type="project" value="TreeGrafter"/>
</dbReference>
<dbReference type="GO" id="GO:0071222">
    <property type="term" value="P:cellular response to lipopolysaccharide"/>
    <property type="evidence" value="ECO:0007669"/>
    <property type="project" value="TreeGrafter"/>
</dbReference>
<dbReference type="GO" id="GO:0031295">
    <property type="term" value="P:T cell costimulation"/>
    <property type="evidence" value="ECO:0007669"/>
    <property type="project" value="TreeGrafter"/>
</dbReference>
<evidence type="ECO:0000256" key="5">
    <source>
        <dbReference type="ARBA" id="ARBA00022989"/>
    </source>
</evidence>
<gene>
    <name evidence="13" type="ORF">DAT39_022695</name>
</gene>
<evidence type="ECO:0000256" key="4">
    <source>
        <dbReference type="ARBA" id="ARBA00022729"/>
    </source>
</evidence>
<evidence type="ECO:0000256" key="10">
    <source>
        <dbReference type="ARBA" id="ARBA00023319"/>
    </source>
</evidence>
<keyword evidence="6" id="KW-0472">Membrane</keyword>
<evidence type="ECO:0000256" key="11">
    <source>
        <dbReference type="SAM" id="MobiDB-lite"/>
    </source>
</evidence>
<evidence type="ECO:0000256" key="1">
    <source>
        <dbReference type="ARBA" id="ARBA00004251"/>
    </source>
</evidence>
<evidence type="ECO:0000256" key="2">
    <source>
        <dbReference type="ARBA" id="ARBA00022475"/>
    </source>
</evidence>
<comment type="caution">
    <text evidence="13">The sequence shown here is derived from an EMBL/GenBank/DDBJ whole genome shotgun (WGS) entry which is preliminary data.</text>
</comment>
<dbReference type="GO" id="GO:0042102">
    <property type="term" value="P:positive regulation of T cell proliferation"/>
    <property type="evidence" value="ECO:0007669"/>
    <property type="project" value="TreeGrafter"/>
</dbReference>
<comment type="subcellular location">
    <subcellularLocation>
        <location evidence="1">Cell membrane</location>
        <topology evidence="1">Single-pass type I membrane protein</topology>
    </subcellularLocation>
</comment>
<dbReference type="PANTHER" id="PTHR25466">
    <property type="entry name" value="T-LYMPHOCYTE ACTIVATION ANTIGEN"/>
    <property type="match status" value="1"/>
</dbReference>
<dbReference type="OrthoDB" id="8960739at2759"/>
<dbReference type="InterPro" id="IPR036179">
    <property type="entry name" value="Ig-like_dom_sf"/>
</dbReference>
<evidence type="ECO:0000313" key="14">
    <source>
        <dbReference type="Proteomes" id="UP000727407"/>
    </source>
</evidence>
<dbReference type="Proteomes" id="UP000727407">
    <property type="component" value="Unassembled WGS sequence"/>
</dbReference>
<dbReference type="SUPFAM" id="SSF48726">
    <property type="entry name" value="Immunoglobulin"/>
    <property type="match status" value="1"/>
</dbReference>
<dbReference type="GO" id="GO:0042130">
    <property type="term" value="P:negative regulation of T cell proliferation"/>
    <property type="evidence" value="ECO:0007669"/>
    <property type="project" value="TreeGrafter"/>
</dbReference>
<feature type="compositionally biased region" description="Basic and acidic residues" evidence="11">
    <location>
        <begin position="148"/>
        <end position="159"/>
    </location>
</feature>
<dbReference type="Gene3D" id="2.60.40.10">
    <property type="entry name" value="Immunoglobulins"/>
    <property type="match status" value="1"/>
</dbReference>
<dbReference type="PANTHER" id="PTHR25466:SF11">
    <property type="entry name" value="GALECTIN 17-RELATED"/>
    <property type="match status" value="1"/>
</dbReference>
<evidence type="ECO:0000256" key="9">
    <source>
        <dbReference type="ARBA" id="ARBA00023180"/>
    </source>
</evidence>
<keyword evidence="10" id="KW-0393">Immunoglobulin domain</keyword>
<organism evidence="13 14">
    <name type="scientific">Clarias magur</name>
    <name type="common">Asian catfish</name>
    <name type="synonym">Macropteronotus magur</name>
    <dbReference type="NCBI Taxonomy" id="1594786"/>
    <lineage>
        <taxon>Eukaryota</taxon>
        <taxon>Metazoa</taxon>
        <taxon>Chordata</taxon>
        <taxon>Craniata</taxon>
        <taxon>Vertebrata</taxon>
        <taxon>Euteleostomi</taxon>
        <taxon>Actinopterygii</taxon>
        <taxon>Neopterygii</taxon>
        <taxon>Teleostei</taxon>
        <taxon>Ostariophysi</taxon>
        <taxon>Siluriformes</taxon>
        <taxon>Clariidae</taxon>
        <taxon>Clarias</taxon>
    </lineage>
</organism>
<feature type="region of interest" description="Disordered" evidence="11">
    <location>
        <begin position="137"/>
        <end position="159"/>
    </location>
</feature>
<accession>A0A8J4T276</accession>
<evidence type="ECO:0000256" key="3">
    <source>
        <dbReference type="ARBA" id="ARBA00022692"/>
    </source>
</evidence>
<evidence type="ECO:0000256" key="8">
    <source>
        <dbReference type="ARBA" id="ARBA00023170"/>
    </source>
</evidence>
<keyword evidence="3" id="KW-0812">Transmembrane</keyword>
<keyword evidence="7" id="KW-1015">Disulfide bond</keyword>
<keyword evidence="9" id="KW-0325">Glycoprotein</keyword>
<dbReference type="EMBL" id="QNUK01001235">
    <property type="protein sequence ID" value="KAF5885532.1"/>
    <property type="molecule type" value="Genomic_DNA"/>
</dbReference>
<keyword evidence="5" id="KW-1133">Transmembrane helix</keyword>
<dbReference type="GO" id="GO:0007166">
    <property type="term" value="P:cell surface receptor signaling pathway"/>
    <property type="evidence" value="ECO:0007669"/>
    <property type="project" value="TreeGrafter"/>
</dbReference>
<name>A0A8J4T276_CLAMG</name>
<evidence type="ECO:0000259" key="12">
    <source>
        <dbReference type="Pfam" id="PF07686"/>
    </source>
</evidence>
<dbReference type="InterPro" id="IPR013106">
    <property type="entry name" value="Ig_V-set"/>
</dbReference>
<dbReference type="InterPro" id="IPR051713">
    <property type="entry name" value="T-cell_Activation_Regulation"/>
</dbReference>
<keyword evidence="14" id="KW-1185">Reference proteome</keyword>
<feature type="domain" description="Immunoglobulin V-set" evidence="12">
    <location>
        <begin position="27"/>
        <end position="109"/>
    </location>
</feature>
<keyword evidence="2" id="KW-1003">Cell membrane</keyword>
<keyword evidence="8" id="KW-0675">Receptor</keyword>
<sequence length="159" mass="17917">KLLNSMSSLCYNFTIWLSCVGSFMADSRLVSARVGSTAVLPCEWRNVPVQTPHVQWNTDTDIVFERKGEQLFEGEGYEDRVDVPQDKLLEGNCSLVLKNVSVTDAGVYQSYLSVKRMKRASSTKWVLVQRVEVSVDEMSEETSQDSAGAREAHVYERLT</sequence>
<reference evidence="13" key="1">
    <citation type="submission" date="2020-07" db="EMBL/GenBank/DDBJ databases">
        <title>Clarias magur genome sequencing, assembly and annotation.</title>
        <authorList>
            <person name="Kushwaha B."/>
            <person name="Kumar R."/>
            <person name="Das P."/>
            <person name="Joshi C.G."/>
            <person name="Kumar D."/>
            <person name="Nagpure N.S."/>
            <person name="Pandey M."/>
            <person name="Agarwal S."/>
            <person name="Srivastava S."/>
            <person name="Singh M."/>
            <person name="Sahoo L."/>
            <person name="Jayasankar P."/>
            <person name="Meher P.K."/>
            <person name="Koringa P.G."/>
            <person name="Iquebal M.A."/>
            <person name="Das S.P."/>
            <person name="Bit A."/>
            <person name="Patnaik S."/>
            <person name="Patel N."/>
            <person name="Shah T.M."/>
            <person name="Hinsu A."/>
            <person name="Jena J.K."/>
        </authorList>
    </citation>
    <scope>NUCLEOTIDE SEQUENCE</scope>
    <source>
        <strain evidence="13">CIFAMagur01</strain>
        <tissue evidence="13">Testis</tissue>
    </source>
</reference>
<proteinExistence type="predicted"/>
<dbReference type="Pfam" id="PF07686">
    <property type="entry name" value="V-set"/>
    <property type="match status" value="1"/>
</dbReference>
<dbReference type="InterPro" id="IPR013783">
    <property type="entry name" value="Ig-like_fold"/>
</dbReference>